<sequence>MGRGGMIHHPLLSMEPEDVQDVLDAVVKVRDDLGSDEAEPMIGPWL</sequence>
<reference evidence="1 2" key="1">
    <citation type="submission" date="2019-07" db="EMBL/GenBank/DDBJ databases">
        <title>R&amp;d 2014.</title>
        <authorList>
            <person name="Klenk H.-P."/>
        </authorList>
    </citation>
    <scope>NUCLEOTIDE SEQUENCE [LARGE SCALE GENOMIC DNA]</scope>
    <source>
        <strain evidence="1 2">DSM 43868</strain>
    </source>
</reference>
<name>A0A562I8F7_MICOL</name>
<proteinExistence type="predicted"/>
<keyword evidence="2" id="KW-1185">Reference proteome</keyword>
<evidence type="ECO:0000313" key="2">
    <source>
        <dbReference type="Proteomes" id="UP000319825"/>
    </source>
</evidence>
<gene>
    <name evidence="1" type="ORF">JD77_02065</name>
</gene>
<comment type="caution">
    <text evidence="1">The sequence shown here is derived from an EMBL/GenBank/DDBJ whole genome shotgun (WGS) entry which is preliminary data.</text>
</comment>
<dbReference type="AlphaFoldDB" id="A0A562I8F7"/>
<protein>
    <submittedName>
        <fullName evidence="1">Uncharacterized protein</fullName>
    </submittedName>
</protein>
<evidence type="ECO:0000313" key="1">
    <source>
        <dbReference type="EMBL" id="TWH67096.1"/>
    </source>
</evidence>
<organism evidence="1 2">
    <name type="scientific">Micromonospora olivasterospora</name>
    <dbReference type="NCBI Taxonomy" id="1880"/>
    <lineage>
        <taxon>Bacteria</taxon>
        <taxon>Bacillati</taxon>
        <taxon>Actinomycetota</taxon>
        <taxon>Actinomycetes</taxon>
        <taxon>Micromonosporales</taxon>
        <taxon>Micromonosporaceae</taxon>
        <taxon>Micromonospora</taxon>
    </lineage>
</organism>
<accession>A0A562I8F7</accession>
<dbReference type="EMBL" id="VLKE01000001">
    <property type="protein sequence ID" value="TWH67096.1"/>
    <property type="molecule type" value="Genomic_DNA"/>
</dbReference>
<dbReference type="Proteomes" id="UP000319825">
    <property type="component" value="Unassembled WGS sequence"/>
</dbReference>